<evidence type="ECO:0000313" key="2">
    <source>
        <dbReference type="EMBL" id="MPN44542.1"/>
    </source>
</evidence>
<feature type="transmembrane region" description="Helical" evidence="1">
    <location>
        <begin position="15"/>
        <end position="37"/>
    </location>
</feature>
<gene>
    <name evidence="2" type="ORF">SDC9_192107</name>
</gene>
<comment type="caution">
    <text evidence="2">The sequence shown here is derived from an EMBL/GenBank/DDBJ whole genome shotgun (WGS) entry which is preliminary data.</text>
</comment>
<dbReference type="AlphaFoldDB" id="A0A645I1B7"/>
<sequence>MSKGRPENPRLMNGFLFMGLLCFFIFFEIVYFGTFVFRNRKKQFYNAFQIKNNLYSFSTNTFYLFVERLGSKLP</sequence>
<keyword evidence="1" id="KW-0472">Membrane</keyword>
<dbReference type="EMBL" id="VSSQ01103739">
    <property type="protein sequence ID" value="MPN44542.1"/>
    <property type="molecule type" value="Genomic_DNA"/>
</dbReference>
<keyword evidence="1" id="KW-0812">Transmembrane</keyword>
<accession>A0A645I1B7</accession>
<name>A0A645I1B7_9ZZZZ</name>
<reference evidence="2" key="1">
    <citation type="submission" date="2019-08" db="EMBL/GenBank/DDBJ databases">
        <authorList>
            <person name="Kucharzyk K."/>
            <person name="Murdoch R.W."/>
            <person name="Higgins S."/>
            <person name="Loffler F."/>
        </authorList>
    </citation>
    <scope>NUCLEOTIDE SEQUENCE</scope>
</reference>
<proteinExistence type="predicted"/>
<keyword evidence="1" id="KW-1133">Transmembrane helix</keyword>
<evidence type="ECO:0000256" key="1">
    <source>
        <dbReference type="SAM" id="Phobius"/>
    </source>
</evidence>
<organism evidence="2">
    <name type="scientific">bioreactor metagenome</name>
    <dbReference type="NCBI Taxonomy" id="1076179"/>
    <lineage>
        <taxon>unclassified sequences</taxon>
        <taxon>metagenomes</taxon>
        <taxon>ecological metagenomes</taxon>
    </lineage>
</organism>
<protein>
    <submittedName>
        <fullName evidence="2">Uncharacterized protein</fullName>
    </submittedName>
</protein>